<keyword evidence="2" id="KW-1185">Reference proteome</keyword>
<protein>
    <submittedName>
        <fullName evidence="1">Uncharacterized protein</fullName>
    </submittedName>
</protein>
<sequence length="105" mass="10857">MPADGSGTRCSAAQHSEDLRAHVGTGPQFEGAFNTALRSVLRASLLKQFSDCGLRDPGAARGRDVVAVGGAQVVRRSSRLKGVTGRLLPQALLRLVCTAAGVDTA</sequence>
<accession>A0ABN3WF24</accession>
<comment type="caution">
    <text evidence="1">The sequence shown here is derived from an EMBL/GenBank/DDBJ whole genome shotgun (WGS) entry which is preliminary data.</text>
</comment>
<evidence type="ECO:0000313" key="2">
    <source>
        <dbReference type="Proteomes" id="UP001501423"/>
    </source>
</evidence>
<name>A0ABN3WF24_9ACTN</name>
<organism evidence="1 2">
    <name type="scientific">Streptomyces erythrogriseus</name>
    <dbReference type="NCBI Taxonomy" id="284027"/>
    <lineage>
        <taxon>Bacteria</taxon>
        <taxon>Bacillati</taxon>
        <taxon>Actinomycetota</taxon>
        <taxon>Actinomycetes</taxon>
        <taxon>Kitasatosporales</taxon>
        <taxon>Streptomycetaceae</taxon>
        <taxon>Streptomyces</taxon>
        <taxon>Streptomyces griseoincarnatus group</taxon>
    </lineage>
</organism>
<dbReference type="EMBL" id="BAAAVA010000006">
    <property type="protein sequence ID" value="GAA2913099.1"/>
    <property type="molecule type" value="Genomic_DNA"/>
</dbReference>
<gene>
    <name evidence="1" type="ORF">GCM10010478_09940</name>
</gene>
<evidence type="ECO:0000313" key="1">
    <source>
        <dbReference type="EMBL" id="GAA2913099.1"/>
    </source>
</evidence>
<reference evidence="1 2" key="1">
    <citation type="journal article" date="2019" name="Int. J. Syst. Evol. Microbiol.">
        <title>The Global Catalogue of Microorganisms (GCM) 10K type strain sequencing project: providing services to taxonomists for standard genome sequencing and annotation.</title>
        <authorList>
            <consortium name="The Broad Institute Genomics Platform"/>
            <consortium name="The Broad Institute Genome Sequencing Center for Infectious Disease"/>
            <person name="Wu L."/>
            <person name="Ma J."/>
        </authorList>
    </citation>
    <scope>NUCLEOTIDE SEQUENCE [LARGE SCALE GENOMIC DNA]</scope>
    <source>
        <strain evidence="1 2">JCM 9650</strain>
    </source>
</reference>
<proteinExistence type="predicted"/>
<dbReference type="Proteomes" id="UP001501423">
    <property type="component" value="Unassembled WGS sequence"/>
</dbReference>